<feature type="signal peptide" evidence="2">
    <location>
        <begin position="1"/>
        <end position="20"/>
    </location>
</feature>
<dbReference type="AlphaFoldDB" id="A0A1M4E1Q7"/>
<feature type="chain" id="PRO_5038463877" evidence="2">
    <location>
        <begin position="21"/>
        <end position="197"/>
    </location>
</feature>
<evidence type="ECO:0000256" key="1">
    <source>
        <dbReference type="SAM" id="MobiDB-lite"/>
    </source>
</evidence>
<reference evidence="3" key="1">
    <citation type="submission" date="2016-04" db="EMBL/GenBank/DDBJ databases">
        <authorList>
            <person name="Evans L.H."/>
            <person name="Alamgir A."/>
            <person name="Owens N."/>
            <person name="Weber N.D."/>
            <person name="Virtaneva K."/>
            <person name="Barbian K."/>
            <person name="Babar A."/>
            <person name="Rosenke K."/>
        </authorList>
    </citation>
    <scope>NUCLEOTIDE SEQUENCE</scope>
    <source>
        <strain evidence="3">Nono1</strain>
    </source>
</reference>
<protein>
    <submittedName>
        <fullName evidence="3">Uncharacterized protein</fullName>
    </submittedName>
</protein>
<evidence type="ECO:0000256" key="2">
    <source>
        <dbReference type="SAM" id="SignalP"/>
    </source>
</evidence>
<feature type="compositionally biased region" description="Low complexity" evidence="1">
    <location>
        <begin position="34"/>
        <end position="63"/>
    </location>
</feature>
<dbReference type="EMBL" id="LT559118">
    <property type="protein sequence ID" value="SBO92770.1"/>
    <property type="molecule type" value="Genomic_DNA"/>
</dbReference>
<proteinExistence type="predicted"/>
<sequence>MTVAVMVAVMVAVGGCAAGAGGASTAGGEGTRPGSAASTGTGAEASTQAGTGTEASTGTSTQADASPRPTATGAGCGGTPVFEGDGFPEVQGTAQDAELWGLLFVRATPLSAGDEVKVVWRMTGEGPLRVRAVHPDGTVAKLLWGPEEHGGSTWRRPGQEWGTGFVFQKPGCWKIELARSRGSGHVRLPVADAGKGG</sequence>
<accession>A0A1M4E1Q7</accession>
<feature type="compositionally biased region" description="Gly residues" evidence="1">
    <location>
        <begin position="21"/>
        <end position="31"/>
    </location>
</feature>
<organism evidence="3">
    <name type="scientific">Nonomuraea gerenzanensis</name>
    <dbReference type="NCBI Taxonomy" id="93944"/>
    <lineage>
        <taxon>Bacteria</taxon>
        <taxon>Bacillati</taxon>
        <taxon>Actinomycetota</taxon>
        <taxon>Actinomycetes</taxon>
        <taxon>Streptosporangiales</taxon>
        <taxon>Streptosporangiaceae</taxon>
        <taxon>Nonomuraea</taxon>
    </lineage>
</organism>
<evidence type="ECO:0000313" key="3">
    <source>
        <dbReference type="EMBL" id="SBO92770.1"/>
    </source>
</evidence>
<name>A0A1M4E1Q7_9ACTN</name>
<keyword evidence="2" id="KW-0732">Signal</keyword>
<feature type="region of interest" description="Disordered" evidence="1">
    <location>
        <begin position="21"/>
        <end position="89"/>
    </location>
</feature>
<gene>
    <name evidence="3" type="ORF">BN4615_P2284</name>
</gene>